<evidence type="ECO:0000313" key="6">
    <source>
        <dbReference type="Proteomes" id="UP001159405"/>
    </source>
</evidence>
<keyword evidence="6" id="KW-1185">Reference proteome</keyword>
<feature type="domain" description="Ubiquitin-like protease family profile" evidence="4">
    <location>
        <begin position="313"/>
        <end position="397"/>
    </location>
</feature>
<name>A0ABN8PB36_9CNID</name>
<evidence type="ECO:0000259" key="4">
    <source>
        <dbReference type="Pfam" id="PF02902"/>
    </source>
</evidence>
<dbReference type="Proteomes" id="UP001159405">
    <property type="component" value="Unassembled WGS sequence"/>
</dbReference>
<keyword evidence="3" id="KW-0378">Hydrolase</keyword>
<gene>
    <name evidence="5" type="ORF">PLOB_00040789</name>
</gene>
<dbReference type="PANTHER" id="PTHR47526:SF3">
    <property type="entry name" value="PHD-TYPE DOMAIN-CONTAINING PROTEIN"/>
    <property type="match status" value="1"/>
</dbReference>
<dbReference type="Pfam" id="PF02902">
    <property type="entry name" value="Peptidase_C48"/>
    <property type="match status" value="1"/>
</dbReference>
<dbReference type="EMBL" id="CALNXK010000063">
    <property type="protein sequence ID" value="CAH3139728.1"/>
    <property type="molecule type" value="Genomic_DNA"/>
</dbReference>
<proteinExistence type="inferred from homology"/>
<organism evidence="5 6">
    <name type="scientific">Porites lobata</name>
    <dbReference type="NCBI Taxonomy" id="104759"/>
    <lineage>
        <taxon>Eukaryota</taxon>
        <taxon>Metazoa</taxon>
        <taxon>Cnidaria</taxon>
        <taxon>Anthozoa</taxon>
        <taxon>Hexacorallia</taxon>
        <taxon>Scleractinia</taxon>
        <taxon>Fungiina</taxon>
        <taxon>Poritidae</taxon>
        <taxon>Porites</taxon>
    </lineage>
</organism>
<evidence type="ECO:0000256" key="1">
    <source>
        <dbReference type="ARBA" id="ARBA00005234"/>
    </source>
</evidence>
<evidence type="ECO:0000313" key="5">
    <source>
        <dbReference type="EMBL" id="CAH3139728.1"/>
    </source>
</evidence>
<dbReference type="SUPFAM" id="SSF54001">
    <property type="entry name" value="Cysteine proteinases"/>
    <property type="match status" value="1"/>
</dbReference>
<feature type="non-terminal residue" evidence="5">
    <location>
        <position position="401"/>
    </location>
</feature>
<sequence>KIPVLSSYAKGLENHIKERYLKKISVVEVDPAALPSEQLSPECLPPIEVSDLLSYLVLETSHYTNKQFKAFKSLQAYNQMVSGFVASVNGKEIADKYVVVAKVRHSQSMRDPLVNIWIITEKDGTIISAHCLDCKAGLGETCSHVASALFYIEAITRIQGKLACTQVKCTWVLPAYVNAVPYESKGYHLPCLNLKRMPNNHRTTWKCSACKKAIPVPATTCSSSSGSDSSDEDIDVVITKVCEGETDKTAAFAKMTDSHFDLITSPTGWLDCDIIQQAQVLLQLENAAIDGFQRPTLGRVRNFDVVSSEFVQILHTGNSHWVCISSVGCLPGHVNLYDSLYDSVLSQEIEEQANDLLGGRLEALNPMPVQQQRNGSDCGVFAIAFSTCLVFGEDPTFVNFD</sequence>
<evidence type="ECO:0000256" key="3">
    <source>
        <dbReference type="ARBA" id="ARBA00022801"/>
    </source>
</evidence>
<dbReference type="PANTHER" id="PTHR47526">
    <property type="entry name" value="ATP-DEPENDENT DNA HELICASE"/>
    <property type="match status" value="1"/>
</dbReference>
<comment type="caution">
    <text evidence="5">The sequence shown here is derived from an EMBL/GenBank/DDBJ whole genome shotgun (WGS) entry which is preliminary data.</text>
</comment>
<accession>A0ABN8PB36</accession>
<keyword evidence="2" id="KW-0645">Protease</keyword>
<dbReference type="Gene3D" id="3.40.395.10">
    <property type="entry name" value="Adenoviral Proteinase, Chain A"/>
    <property type="match status" value="1"/>
</dbReference>
<reference evidence="5 6" key="1">
    <citation type="submission" date="2022-05" db="EMBL/GenBank/DDBJ databases">
        <authorList>
            <consortium name="Genoscope - CEA"/>
            <person name="William W."/>
        </authorList>
    </citation>
    <scope>NUCLEOTIDE SEQUENCE [LARGE SCALE GENOMIC DNA]</scope>
</reference>
<comment type="similarity">
    <text evidence="1">Belongs to the peptidase C48 family.</text>
</comment>
<dbReference type="InterPro" id="IPR003653">
    <property type="entry name" value="Peptidase_C48_C"/>
</dbReference>
<feature type="non-terminal residue" evidence="5">
    <location>
        <position position="1"/>
    </location>
</feature>
<evidence type="ECO:0000256" key="2">
    <source>
        <dbReference type="ARBA" id="ARBA00022670"/>
    </source>
</evidence>
<protein>
    <recommendedName>
        <fullName evidence="4">Ubiquitin-like protease family profile domain-containing protein</fullName>
    </recommendedName>
</protein>
<dbReference type="InterPro" id="IPR038765">
    <property type="entry name" value="Papain-like_cys_pep_sf"/>
</dbReference>